<dbReference type="AlphaFoldDB" id="H5XR47"/>
<organism evidence="1 2">
    <name type="scientific">Saccharomonospora cyanea NA-134</name>
    <dbReference type="NCBI Taxonomy" id="882082"/>
    <lineage>
        <taxon>Bacteria</taxon>
        <taxon>Bacillati</taxon>
        <taxon>Actinomycetota</taxon>
        <taxon>Actinomycetes</taxon>
        <taxon>Pseudonocardiales</taxon>
        <taxon>Pseudonocardiaceae</taxon>
        <taxon>Saccharomonospora</taxon>
    </lineage>
</organism>
<evidence type="ECO:0008006" key="3">
    <source>
        <dbReference type="Google" id="ProtNLM"/>
    </source>
</evidence>
<dbReference type="STRING" id="882082.SaccyDRAFT_3457"/>
<evidence type="ECO:0000313" key="2">
    <source>
        <dbReference type="Proteomes" id="UP000002791"/>
    </source>
</evidence>
<evidence type="ECO:0000313" key="1">
    <source>
        <dbReference type="EMBL" id="EHR62288.1"/>
    </source>
</evidence>
<name>H5XR47_9PSEU</name>
<proteinExistence type="predicted"/>
<dbReference type="EMBL" id="CM001440">
    <property type="protein sequence ID" value="EHR62288.1"/>
    <property type="molecule type" value="Genomic_DNA"/>
</dbReference>
<dbReference type="Proteomes" id="UP000002791">
    <property type="component" value="Chromosome"/>
</dbReference>
<reference evidence="1 2" key="1">
    <citation type="submission" date="2011-11" db="EMBL/GenBank/DDBJ databases">
        <title>The Noncontiguous Finished sequence of Saccharomonospora cyanea NA-134.</title>
        <authorList>
            <consortium name="US DOE Joint Genome Institute"/>
            <person name="Lucas S."/>
            <person name="Han J."/>
            <person name="Lapidus A."/>
            <person name="Cheng J.-F."/>
            <person name="Goodwin L."/>
            <person name="Pitluck S."/>
            <person name="Peters L."/>
            <person name="Ovchinnikova G."/>
            <person name="Lu M."/>
            <person name="Detter J.C."/>
            <person name="Han C."/>
            <person name="Tapia R."/>
            <person name="Land M."/>
            <person name="Hauser L."/>
            <person name="Kyrpides N."/>
            <person name="Ivanova N."/>
            <person name="Pagani I."/>
            <person name="Brambilla E.-M."/>
            <person name="Klenk H.-P."/>
            <person name="Woyke T."/>
        </authorList>
    </citation>
    <scope>NUCLEOTIDE SEQUENCE [LARGE SCALE GENOMIC DNA]</scope>
    <source>
        <strain evidence="1 2">NA-134</strain>
    </source>
</reference>
<protein>
    <recommendedName>
        <fullName evidence="3">Short-chain dehydrogenase</fullName>
    </recommendedName>
</protein>
<dbReference type="RefSeq" id="WP_005458002.1">
    <property type="nucleotide sequence ID" value="NZ_CM001440.1"/>
</dbReference>
<keyword evidence="2" id="KW-1185">Reference proteome</keyword>
<dbReference type="HOGENOM" id="CLU_1395437_0_0_11"/>
<dbReference type="eggNOG" id="ENOG5031QZ9">
    <property type="taxonomic scope" value="Bacteria"/>
</dbReference>
<sequence>MAPTALVLAGAGMLSDVARALVGDGWHVVLPSRRYSPVPVEGDVPPSGRAVWVEAHWDQPGELARRVAKTVDGEAVDLLVTWLHDAYRAPVLEAVKPLLSSTAPAVEVRSMTETATVPEQPAGRPTQYVFLGDVSAFDDTRPLGQAEIVAGVRAAVEQALAGAPSARHDIGHRRPRLSVPRPRVHGIVGALPRRAFPAAG</sequence>
<gene>
    <name evidence="1" type="ORF">SaccyDRAFT_3457</name>
</gene>
<accession>H5XR47</accession>
<dbReference type="OrthoDB" id="4335506at2"/>